<evidence type="ECO:0000313" key="1">
    <source>
        <dbReference type="EMBL" id="MBB5057961.1"/>
    </source>
</evidence>
<dbReference type="SUPFAM" id="SSF82171">
    <property type="entry name" value="DPP6 N-terminal domain-like"/>
    <property type="match status" value="1"/>
</dbReference>
<dbReference type="AlphaFoldDB" id="A0A7W8E3Y8"/>
<accession>A0A7W8E3Y8</accession>
<reference evidence="1 2" key="1">
    <citation type="submission" date="2020-08" db="EMBL/GenBank/DDBJ databases">
        <title>Genomic Encyclopedia of Type Strains, Phase IV (KMG-V): Genome sequencing to study the core and pangenomes of soil and plant-associated prokaryotes.</title>
        <authorList>
            <person name="Whitman W."/>
        </authorList>
    </citation>
    <scope>NUCLEOTIDE SEQUENCE [LARGE SCALE GENOMIC DNA]</scope>
    <source>
        <strain evidence="1 2">M8UP14</strain>
    </source>
</reference>
<comment type="caution">
    <text evidence="1">The sequence shown here is derived from an EMBL/GenBank/DDBJ whole genome shotgun (WGS) entry which is preliminary data.</text>
</comment>
<sequence length="485" mass="52703">MLSIFFMTGVAAAQLGVFQDHHDIGTVLHPGSATFDSAKGAYTVSGSGDNMWFGTDDFHFLWKKATGDMAITADISFVGAKGNNHRKAALLFRQSLDANSVYVDVALHGDGLTSLQYRDSTGADTHEVETAASAPRRVRIEKRGNYAYVFVSNERGTLSFSGAAMRLKLAGEFYAGLGVCSHDKDVTETAIFTNVKVEPLAPATMKTVLWSTLETVKVASTDRLVAYTAPEHFEAPNWSRDGTSLLINREGRMYRFTLGGTAAPTLIPTSPQIHVNNDHGLSPDGSMLAVGDQGLDGKSRIYVLPTSGGVPRQITPDAPSYWHGWSPDGKTLAFTGQRGGDFDIYTVPLNGGKEARLTIAKGLDDGPEYSPDGKSIYFNSERTGRMQIWSMATDGSDQKQVIDESGNDWFPHISPDGKWMVYLAYKPDVEGHPGGQDVELRLMSLVDHKIKILAKLYGGQGTMNVPSWSPDSTRVAFVSYAELLQ</sequence>
<protein>
    <submittedName>
        <fullName evidence="1">Dipeptidyl aminopeptidase/acylaminoacyl peptidase</fullName>
    </submittedName>
</protein>
<dbReference type="InterPro" id="IPR011042">
    <property type="entry name" value="6-blade_b-propeller_TolB-like"/>
</dbReference>
<keyword evidence="1" id="KW-0645">Protease</keyword>
<keyword evidence="1" id="KW-0378">Hydrolase</keyword>
<gene>
    <name evidence="1" type="ORF">HDF16_002667</name>
</gene>
<evidence type="ECO:0000313" key="2">
    <source>
        <dbReference type="Proteomes" id="UP000540989"/>
    </source>
</evidence>
<dbReference type="GO" id="GO:0004177">
    <property type="term" value="F:aminopeptidase activity"/>
    <property type="evidence" value="ECO:0007669"/>
    <property type="project" value="UniProtKB-KW"/>
</dbReference>
<dbReference type="Pfam" id="PF26549">
    <property type="entry name" value="Tricorn_N"/>
    <property type="match status" value="1"/>
</dbReference>
<dbReference type="Proteomes" id="UP000540989">
    <property type="component" value="Unassembled WGS sequence"/>
</dbReference>
<proteinExistence type="predicted"/>
<dbReference type="PANTHER" id="PTHR36842">
    <property type="entry name" value="PROTEIN TOLB HOMOLOG"/>
    <property type="match status" value="1"/>
</dbReference>
<dbReference type="Gene3D" id="2.120.10.30">
    <property type="entry name" value="TolB, C-terminal domain"/>
    <property type="match status" value="1"/>
</dbReference>
<keyword evidence="2" id="KW-1185">Reference proteome</keyword>
<dbReference type="EMBL" id="JACHIP010000003">
    <property type="protein sequence ID" value="MBB5057961.1"/>
    <property type="molecule type" value="Genomic_DNA"/>
</dbReference>
<dbReference type="PANTHER" id="PTHR36842:SF1">
    <property type="entry name" value="PROTEIN TOLB"/>
    <property type="match status" value="1"/>
</dbReference>
<dbReference type="Gene3D" id="2.60.120.200">
    <property type="match status" value="1"/>
</dbReference>
<organism evidence="1 2">
    <name type="scientific">Granulicella aggregans</name>
    <dbReference type="NCBI Taxonomy" id="474949"/>
    <lineage>
        <taxon>Bacteria</taxon>
        <taxon>Pseudomonadati</taxon>
        <taxon>Acidobacteriota</taxon>
        <taxon>Terriglobia</taxon>
        <taxon>Terriglobales</taxon>
        <taxon>Acidobacteriaceae</taxon>
        <taxon>Granulicella</taxon>
    </lineage>
</organism>
<keyword evidence="1" id="KW-0031">Aminopeptidase</keyword>
<name>A0A7W8E3Y8_9BACT</name>